<reference evidence="12 13" key="1">
    <citation type="submission" date="2018-08" db="EMBL/GenBank/DDBJ databases">
        <title>Genomic Encyclopedia of Archaeal and Bacterial Type Strains, Phase II (KMG-II): from individual species to whole genera.</title>
        <authorList>
            <person name="Goeker M."/>
        </authorList>
    </citation>
    <scope>NUCLEOTIDE SEQUENCE [LARGE SCALE GENOMIC DNA]</scope>
    <source>
        <strain evidence="12 13">DSM 2261</strain>
    </source>
</reference>
<keyword evidence="12" id="KW-0121">Carboxypeptidase</keyword>
<gene>
    <name evidence="12" type="ORF">ATI61_11017</name>
</gene>
<dbReference type="InterPro" id="IPR037066">
    <property type="entry name" value="Plug_dom_sf"/>
</dbReference>
<dbReference type="PANTHER" id="PTHR30069:SF46">
    <property type="entry name" value="OAR PROTEIN"/>
    <property type="match status" value="1"/>
</dbReference>
<evidence type="ECO:0000313" key="13">
    <source>
        <dbReference type="Proteomes" id="UP000256345"/>
    </source>
</evidence>
<evidence type="ECO:0000259" key="11">
    <source>
        <dbReference type="Pfam" id="PF25183"/>
    </source>
</evidence>
<keyword evidence="3 8" id="KW-1134">Transmembrane beta strand</keyword>
<dbReference type="InterPro" id="IPR013784">
    <property type="entry name" value="Carb-bd-like_fold"/>
</dbReference>
<keyword evidence="12" id="KW-0378">Hydrolase</keyword>
<evidence type="ECO:0000256" key="4">
    <source>
        <dbReference type="ARBA" id="ARBA00022692"/>
    </source>
</evidence>
<evidence type="ECO:0000256" key="6">
    <source>
        <dbReference type="ARBA" id="ARBA00023136"/>
    </source>
</evidence>
<dbReference type="Gene3D" id="2.170.130.10">
    <property type="entry name" value="TonB-dependent receptor, plug domain"/>
    <property type="match status" value="1"/>
</dbReference>
<dbReference type="SUPFAM" id="SSF49452">
    <property type="entry name" value="Starch-binding domain-like"/>
    <property type="match status" value="1"/>
</dbReference>
<name>A0ABX9JTQ3_9BACT</name>
<evidence type="ECO:0000256" key="5">
    <source>
        <dbReference type="ARBA" id="ARBA00023077"/>
    </source>
</evidence>
<evidence type="ECO:0000259" key="10">
    <source>
        <dbReference type="Pfam" id="PF00593"/>
    </source>
</evidence>
<dbReference type="Proteomes" id="UP000256345">
    <property type="component" value="Unassembled WGS sequence"/>
</dbReference>
<dbReference type="Gene3D" id="2.40.170.20">
    <property type="entry name" value="TonB-dependent receptor, beta-barrel domain"/>
    <property type="match status" value="1"/>
</dbReference>
<comment type="subcellular location">
    <subcellularLocation>
        <location evidence="1 8">Cell outer membrane</location>
        <topology evidence="1 8">Multi-pass membrane protein</topology>
    </subcellularLocation>
</comment>
<dbReference type="Pfam" id="PF25183">
    <property type="entry name" value="OMP_b-brl_4"/>
    <property type="match status" value="1"/>
</dbReference>
<dbReference type="RefSeq" id="WP_047859572.1">
    <property type="nucleotide sequence ID" value="NZ_CP011509.1"/>
</dbReference>
<keyword evidence="12" id="KW-0645">Protease</keyword>
<dbReference type="Pfam" id="PF00593">
    <property type="entry name" value="TonB_dep_Rec_b-barrel"/>
    <property type="match status" value="1"/>
</dbReference>
<dbReference type="PROSITE" id="PS52016">
    <property type="entry name" value="TONB_DEPENDENT_REC_3"/>
    <property type="match status" value="1"/>
</dbReference>
<proteinExistence type="inferred from homology"/>
<comment type="similarity">
    <text evidence="8">Belongs to the TonB-dependent receptor family.</text>
</comment>
<feature type="region of interest" description="Disordered" evidence="9">
    <location>
        <begin position="996"/>
        <end position="1018"/>
    </location>
</feature>
<dbReference type="InterPro" id="IPR000531">
    <property type="entry name" value="Beta-barrel_TonB"/>
</dbReference>
<sequence length="1044" mass="114696">MHVSHRSIRTVASRSLVLVTWLVGSGALAQGTSVMFGTIIDASTRQPVPDVVVTARAPSLQGEQVAVTDATGQYRLPQLPSGVYSLRFDKQAYRPFSRDGITLRLGYSVRVNVELLPESALSEEILVVGHAPTLDVGSTTTGLNIDEKLIRDIVVIAPGGKNAAARSFETLAQLAPDAVIDPYGTTVGGATSPENRYLIDGISVNDPSTGLNGTPLSIEFIQEVNVLTGGYLPEFGRATGGVIDVVTKSGSNELHGSVFGNFAPGALATGGRELRQQGDVISGRQTLWNLGDFGAELGGPLLRDKLWFYAGLAPSFTRYQLERNLNVRVLDENGQPVEDEDGFTRTQRIEGTRRHFFADQRDLQYIGKLTYQVSQNHTVALSVLGAPGSSGGPGRFSFLLDNGAPERVVLPGVPEALSTQRLRNSLDVGLKTSSSFFNKHLLLDATLGWHHQDSAVRASDGTRAGSGEGLSNLPHVSWGRTSPYRRSLLDFEPLPDPSVCGTTPEEAARRCPLLGYSTGGPGALEERTLNRFQGRLAGTLLVRAAGQHVLKAGLDAEWMRYEHLRAVSGGSQLRESPRGDSFDDTIQYGYLLGPDQTRLLDSYRARSSSNSLGAFVQDSWNVRDLVTFNLGLRYDTQWMWGEEQLALVLAHQWSPRLGLIVDPTRSGRARLFASYARYFENLPLDLIDTAFPGEPRVLSRKSAEVCRPMEPGYREACASDRARLPYQVVTSPLDPSRLWRVTGGSRTLVDPDIQPQSTDEWSAGGEFEPFAHLRVGLTYTRRSLNRVVEDISLDESRTFFIGNPGYGLGQGIEKATRTYDAGTVFLQRSFAEQWLFRASYTLSYLRGNYEGLFRSETGQLSPNHTSDFDLRSLGINREGPLPADRTHQFRAFAARELVFRPDLSLQLGLSYFGDSGTPYSYLGADELNRARLIFILPRGSAGRLPWFHRIDARLAVSYKLTRTVTASAGVDVFNLFNFQAVTSYDQAYTNFPVRPLQNGTREDLPELRSPNGEPLGPEALNKNFGKPATYQLPRSLRFGARLSF</sequence>
<dbReference type="Gene3D" id="2.60.40.1120">
    <property type="entry name" value="Carboxypeptidase-like, regulatory domain"/>
    <property type="match status" value="1"/>
</dbReference>
<keyword evidence="13" id="KW-1185">Reference proteome</keyword>
<organism evidence="12 13">
    <name type="scientific">Archangium gephyra</name>
    <dbReference type="NCBI Taxonomy" id="48"/>
    <lineage>
        <taxon>Bacteria</taxon>
        <taxon>Pseudomonadati</taxon>
        <taxon>Myxococcota</taxon>
        <taxon>Myxococcia</taxon>
        <taxon>Myxococcales</taxon>
        <taxon>Cystobacterineae</taxon>
        <taxon>Archangiaceae</taxon>
        <taxon>Archangium</taxon>
    </lineage>
</organism>
<accession>A0ABX9JTQ3</accession>
<dbReference type="Pfam" id="PF13620">
    <property type="entry name" value="CarboxypepD_reg"/>
    <property type="match status" value="1"/>
</dbReference>
<feature type="domain" description="TonB-dependent receptor-like beta-barrel" evidence="10">
    <location>
        <begin position="580"/>
        <end position="971"/>
    </location>
</feature>
<evidence type="ECO:0000256" key="1">
    <source>
        <dbReference type="ARBA" id="ARBA00004571"/>
    </source>
</evidence>
<keyword evidence="2 8" id="KW-0813">Transport</keyword>
<comment type="caution">
    <text evidence="12">The sequence shown here is derived from an EMBL/GenBank/DDBJ whole genome shotgun (WGS) entry which is preliminary data.</text>
</comment>
<evidence type="ECO:0000256" key="9">
    <source>
        <dbReference type="SAM" id="MobiDB-lite"/>
    </source>
</evidence>
<keyword evidence="4 8" id="KW-0812">Transmembrane</keyword>
<evidence type="ECO:0000256" key="7">
    <source>
        <dbReference type="ARBA" id="ARBA00023237"/>
    </source>
</evidence>
<evidence type="ECO:0000256" key="3">
    <source>
        <dbReference type="ARBA" id="ARBA00022452"/>
    </source>
</evidence>
<dbReference type="GO" id="GO:0004180">
    <property type="term" value="F:carboxypeptidase activity"/>
    <property type="evidence" value="ECO:0007669"/>
    <property type="project" value="UniProtKB-KW"/>
</dbReference>
<evidence type="ECO:0000256" key="8">
    <source>
        <dbReference type="PROSITE-ProRule" id="PRU01360"/>
    </source>
</evidence>
<protein>
    <submittedName>
        <fullName evidence="12">Carboxypeptidase family protein</fullName>
    </submittedName>
</protein>
<dbReference type="InterPro" id="IPR036942">
    <property type="entry name" value="Beta-barrel_TonB_sf"/>
</dbReference>
<dbReference type="InterPro" id="IPR039426">
    <property type="entry name" value="TonB-dep_rcpt-like"/>
</dbReference>
<keyword evidence="5" id="KW-0798">TonB box</keyword>
<evidence type="ECO:0000256" key="2">
    <source>
        <dbReference type="ARBA" id="ARBA00022448"/>
    </source>
</evidence>
<dbReference type="SUPFAM" id="SSF56935">
    <property type="entry name" value="Porins"/>
    <property type="match status" value="1"/>
</dbReference>
<dbReference type="EMBL" id="QUMU01000010">
    <property type="protein sequence ID" value="REG27011.1"/>
    <property type="molecule type" value="Genomic_DNA"/>
</dbReference>
<dbReference type="PANTHER" id="PTHR30069">
    <property type="entry name" value="TONB-DEPENDENT OUTER MEMBRANE RECEPTOR"/>
    <property type="match status" value="1"/>
</dbReference>
<keyword evidence="7 8" id="KW-0998">Cell outer membrane</keyword>
<evidence type="ECO:0000313" key="12">
    <source>
        <dbReference type="EMBL" id="REG27011.1"/>
    </source>
</evidence>
<dbReference type="InterPro" id="IPR057601">
    <property type="entry name" value="Oar-like_b-barrel"/>
</dbReference>
<feature type="domain" description="TonB-dependent transporter Oar-like beta-barrel" evidence="11">
    <location>
        <begin position="246"/>
        <end position="311"/>
    </location>
</feature>
<keyword evidence="6 8" id="KW-0472">Membrane</keyword>